<keyword evidence="2" id="KW-0145">Chemotaxis</keyword>
<feature type="domain" description="HAMP" evidence="8">
    <location>
        <begin position="203"/>
        <end position="256"/>
    </location>
</feature>
<dbReference type="GO" id="GO:0004888">
    <property type="term" value="F:transmembrane signaling receptor activity"/>
    <property type="evidence" value="ECO:0007669"/>
    <property type="project" value="InterPro"/>
</dbReference>
<dbReference type="InterPro" id="IPR004089">
    <property type="entry name" value="MCPsignal_dom"/>
</dbReference>
<proteinExistence type="inferred from homology"/>
<dbReference type="CDD" id="cd11386">
    <property type="entry name" value="MCP_signal"/>
    <property type="match status" value="1"/>
</dbReference>
<dbReference type="Proteomes" id="UP000198851">
    <property type="component" value="Unassembled WGS sequence"/>
</dbReference>
<dbReference type="STRING" id="1280847.SAMN04488036_11345"/>
<name>A0A1I4HHH2_9RHOB</name>
<dbReference type="SUPFAM" id="SSF58104">
    <property type="entry name" value="Methyl-accepting chemotaxis protein (MCP) signaling domain"/>
    <property type="match status" value="1"/>
</dbReference>
<dbReference type="GO" id="GO:0016020">
    <property type="term" value="C:membrane"/>
    <property type="evidence" value="ECO:0007669"/>
    <property type="project" value="UniProtKB-SubCell"/>
</dbReference>
<dbReference type="PANTHER" id="PTHR43531">
    <property type="entry name" value="PROTEIN ICFG"/>
    <property type="match status" value="1"/>
</dbReference>
<gene>
    <name evidence="9" type="ORF">SAMN04488036_11345</name>
</gene>
<dbReference type="GO" id="GO:0007165">
    <property type="term" value="P:signal transduction"/>
    <property type="evidence" value="ECO:0007669"/>
    <property type="project" value="UniProtKB-KW"/>
</dbReference>
<keyword evidence="4" id="KW-0807">Transducer</keyword>
<protein>
    <submittedName>
        <fullName evidence="9">Methyl-accepting chemotaxis protein</fullName>
    </submittedName>
</protein>
<evidence type="ECO:0000313" key="10">
    <source>
        <dbReference type="Proteomes" id="UP000198851"/>
    </source>
</evidence>
<feature type="region of interest" description="Disordered" evidence="5">
    <location>
        <begin position="617"/>
        <end position="640"/>
    </location>
</feature>
<dbReference type="PANTHER" id="PTHR43531:SF11">
    <property type="entry name" value="METHYL-ACCEPTING CHEMOTAXIS PROTEIN 3"/>
    <property type="match status" value="1"/>
</dbReference>
<dbReference type="PRINTS" id="PR00260">
    <property type="entry name" value="CHEMTRNSDUCR"/>
</dbReference>
<dbReference type="PROSITE" id="PS50885">
    <property type="entry name" value="HAMP"/>
    <property type="match status" value="1"/>
</dbReference>
<evidence type="ECO:0000259" key="7">
    <source>
        <dbReference type="PROSITE" id="PS50111"/>
    </source>
</evidence>
<feature type="domain" description="Methyl-accepting transducer" evidence="7">
    <location>
        <begin position="326"/>
        <end position="555"/>
    </location>
</feature>
<evidence type="ECO:0000313" key="9">
    <source>
        <dbReference type="EMBL" id="SFL41554.1"/>
    </source>
</evidence>
<evidence type="ECO:0000256" key="6">
    <source>
        <dbReference type="SAM" id="Phobius"/>
    </source>
</evidence>
<dbReference type="Gene3D" id="1.10.287.950">
    <property type="entry name" value="Methyl-accepting chemotaxis protein"/>
    <property type="match status" value="1"/>
</dbReference>
<dbReference type="EMBL" id="FOSZ01000013">
    <property type="protein sequence ID" value="SFL41554.1"/>
    <property type="molecule type" value="Genomic_DNA"/>
</dbReference>
<dbReference type="Pfam" id="PF00015">
    <property type="entry name" value="MCPsignal"/>
    <property type="match status" value="1"/>
</dbReference>
<dbReference type="InterPro" id="IPR004090">
    <property type="entry name" value="Chemotax_Me-accpt_rcpt"/>
</dbReference>
<evidence type="ECO:0000259" key="8">
    <source>
        <dbReference type="PROSITE" id="PS50885"/>
    </source>
</evidence>
<keyword evidence="10" id="KW-1185">Reference proteome</keyword>
<feature type="transmembrane region" description="Helical" evidence="6">
    <location>
        <begin position="20"/>
        <end position="41"/>
    </location>
</feature>
<dbReference type="CDD" id="cd06225">
    <property type="entry name" value="HAMP"/>
    <property type="match status" value="1"/>
</dbReference>
<evidence type="ECO:0000256" key="2">
    <source>
        <dbReference type="ARBA" id="ARBA00022500"/>
    </source>
</evidence>
<evidence type="ECO:0000256" key="1">
    <source>
        <dbReference type="ARBA" id="ARBA00004370"/>
    </source>
</evidence>
<evidence type="ECO:0000256" key="5">
    <source>
        <dbReference type="SAM" id="MobiDB-lite"/>
    </source>
</evidence>
<accession>A0A1I4HHH2</accession>
<comment type="subcellular location">
    <subcellularLocation>
        <location evidence="1">Membrane</location>
    </subcellularLocation>
</comment>
<dbReference type="PROSITE" id="PS50111">
    <property type="entry name" value="CHEMOTAXIS_TRANSDUC_2"/>
    <property type="match status" value="1"/>
</dbReference>
<comment type="similarity">
    <text evidence="3">Belongs to the methyl-accepting chemotaxis (MCP) protein family.</text>
</comment>
<dbReference type="Pfam" id="PF00672">
    <property type="entry name" value="HAMP"/>
    <property type="match status" value="1"/>
</dbReference>
<dbReference type="InterPro" id="IPR003660">
    <property type="entry name" value="HAMP_dom"/>
</dbReference>
<dbReference type="Gene3D" id="6.10.340.10">
    <property type="match status" value="1"/>
</dbReference>
<dbReference type="GO" id="GO:0006935">
    <property type="term" value="P:chemotaxis"/>
    <property type="evidence" value="ECO:0007669"/>
    <property type="project" value="UniProtKB-KW"/>
</dbReference>
<keyword evidence="6" id="KW-1133">Transmembrane helix</keyword>
<dbReference type="RefSeq" id="WP_093326106.1">
    <property type="nucleotide sequence ID" value="NZ_FOSZ01000013.1"/>
</dbReference>
<dbReference type="AlphaFoldDB" id="A0A1I4HHH2"/>
<dbReference type="OrthoDB" id="354287at2"/>
<dbReference type="SMART" id="SM00304">
    <property type="entry name" value="HAMP"/>
    <property type="match status" value="1"/>
</dbReference>
<dbReference type="SMART" id="SM00283">
    <property type="entry name" value="MA"/>
    <property type="match status" value="1"/>
</dbReference>
<dbReference type="InterPro" id="IPR051310">
    <property type="entry name" value="MCP_chemotaxis"/>
</dbReference>
<organism evidence="9 10">
    <name type="scientific">Shimia haliotis</name>
    <dbReference type="NCBI Taxonomy" id="1280847"/>
    <lineage>
        <taxon>Bacteria</taxon>
        <taxon>Pseudomonadati</taxon>
        <taxon>Pseudomonadota</taxon>
        <taxon>Alphaproteobacteria</taxon>
        <taxon>Rhodobacterales</taxon>
        <taxon>Roseobacteraceae</taxon>
    </lineage>
</organism>
<keyword evidence="6" id="KW-0472">Membrane</keyword>
<evidence type="ECO:0000256" key="4">
    <source>
        <dbReference type="PROSITE-ProRule" id="PRU00284"/>
    </source>
</evidence>
<evidence type="ECO:0000256" key="3">
    <source>
        <dbReference type="ARBA" id="ARBA00029447"/>
    </source>
</evidence>
<sequence>MSAISIIRERFSQMGIQAKVASAIIFAVVLAIGSACYPQYLQRLQILEERQTQTAELVAEIISAKASQSLQASEFFEVQSVLSETVAKHSDILAVSIKHVTEGVVAEATAKSGTAGSAVHSLSMSQRDMLAAAQDGGRVVDHLFVFKTPIVAVENGEYLGSVTLLRDIAPAISDVRKDQALSSLKSATAGLVAMIVLLWMIGRTISKPVLAVGTAMDRIAEHDYEAEIPCVNRGDEIGQMAQRLAFFRDQLDEEEKLREMREEEDVKRRDLVHQLGQGLADLADGRVDRSIDIQQFEAGIEGIEIINDFNKVVLNLRQILSTATRTAESVRNSSEEIAEVVIDQSKRSEAQAVTLEESAAAIETLFGSVEQTAANAADAKKRILENREQAQSGGDVVEQTVQAMKNIETSSNQITAIIGVIDDIAFQTNLLALNAGVEAARAGEAGRGFAVVASEVRALAQRASSSANEIKDLITRSGEQVTSGSRLVNEAGGALHDIIDGINHASDLVSQIATSSRAQADNLAEIKESVRDLDRVTQRNAAMIEESSAASRSLSDEARRLSTTLQVFTLTEGADAEVLQTWEDDIAEEADETTLPVQVTEETRPKAQAPVAEIKPTVQEDASTYRPAQAVNDADAWADF</sequence>
<reference evidence="10" key="1">
    <citation type="submission" date="2016-10" db="EMBL/GenBank/DDBJ databases">
        <authorList>
            <person name="Varghese N."/>
            <person name="Submissions S."/>
        </authorList>
    </citation>
    <scope>NUCLEOTIDE SEQUENCE [LARGE SCALE GENOMIC DNA]</scope>
    <source>
        <strain evidence="10">DSM 28453</strain>
    </source>
</reference>
<dbReference type="FunFam" id="1.10.287.950:FF:000001">
    <property type="entry name" value="Methyl-accepting chemotaxis sensory transducer"/>
    <property type="match status" value="1"/>
</dbReference>
<keyword evidence="6" id="KW-0812">Transmembrane</keyword>